<dbReference type="PANTHER" id="PTHR37951:SF1">
    <property type="entry name" value="TYPE VI SECRETION SYSTEM COMPONENT TSSA1"/>
    <property type="match status" value="1"/>
</dbReference>
<dbReference type="InterPro" id="IPR017740">
    <property type="entry name" value="TssA-like"/>
</dbReference>
<proteinExistence type="predicted"/>
<dbReference type="Pfam" id="PF06812">
    <property type="entry name" value="ImpA_N"/>
    <property type="match status" value="1"/>
</dbReference>
<evidence type="ECO:0000313" key="3">
    <source>
        <dbReference type="EMBL" id="AOO93871.1"/>
    </source>
</evidence>
<protein>
    <recommendedName>
        <fullName evidence="2">ImpA N-terminal domain-containing protein</fullName>
    </recommendedName>
</protein>
<accession>A0A1C9I4P0</accession>
<dbReference type="EMBL" id="KX491507">
    <property type="protein sequence ID" value="AOO93871.1"/>
    <property type="molecule type" value="Genomic_DNA"/>
</dbReference>
<name>A0A1C9I4P0_RHILT</name>
<reference evidence="3" key="1">
    <citation type="journal article" date="2015" name="BMC Genomics">
        <title>Transcriptome profiling of a Rhizobium leguminosarum bv. trifolii rosR mutant reveals the role of the transcriptional regulator RosR in motility, synthesis of cell-surface components, and other cellular processes.</title>
        <authorList>
            <person name="Rachwal K."/>
            <person name="Matczynska E."/>
            <person name="Janczarek M."/>
        </authorList>
    </citation>
    <scope>NUCLEOTIDE SEQUENCE</scope>
    <source>
        <strain evidence="3">Rt24.2</strain>
    </source>
</reference>
<sequence length="388" mass="42583">MLFESALWLNPINGDNPSGESLRNDGRFHELERLVQPQIEISRDERNNPVSRTEVPVDWSVVLRKSEELRAHGRDLRLLVIVTRALSNERGFVGLADGLKLIAQTFDMHWQTMHPELRESQPPRDAALRRINALIQLQNDKDGLLGDLRKMTFFAPRGVSPVTGRDLERGAMDGRTVINEAAPGLSAAEKTSLVSEHDQLLNRIRTSCAAFAEQAPGEAAALAASASAAVAALEAAEQSLNLQIGGDLRVGLPDLSRFLHRVSATLERAKPNAQQEGPKEDTSGGDRTLAAVSAAADQAPIWPATVFPSRLNSRDEVMRCIDLIIAFYDRTEPSSPIPHLARRIKRMVPMDFLELMEDLAPSGLKEFRLLAGVSESKKPAPGTKGDHQ</sequence>
<dbReference type="InterPro" id="IPR010657">
    <property type="entry name" value="ImpA_N"/>
</dbReference>
<feature type="region of interest" description="Disordered" evidence="1">
    <location>
        <begin position="266"/>
        <end position="286"/>
    </location>
</feature>
<organism evidence="3">
    <name type="scientific">Rhizobium leguminosarum bv. trifolii</name>
    <dbReference type="NCBI Taxonomy" id="386"/>
    <lineage>
        <taxon>Bacteria</taxon>
        <taxon>Pseudomonadati</taxon>
        <taxon>Pseudomonadota</taxon>
        <taxon>Alphaproteobacteria</taxon>
        <taxon>Hyphomicrobiales</taxon>
        <taxon>Rhizobiaceae</taxon>
        <taxon>Rhizobium/Agrobacterium group</taxon>
        <taxon>Rhizobium</taxon>
    </lineage>
</organism>
<dbReference type="AlphaFoldDB" id="A0A1C9I4P0"/>
<reference evidence="3" key="2">
    <citation type="journal article" date="2016" name="Front. Microbiol.">
        <title>The Regulatory Protein RosR Affects Rhizobium leguminosarum bv. trifolii Protein Profiles, Cell Surface Properties, and Symbiosis with Clover.</title>
        <authorList>
            <person name="Rachwal K."/>
            <person name="Boguszewska A."/>
            <person name="Kopcinska J."/>
            <person name="Karas M."/>
            <person name="Tchorzewski M."/>
            <person name="Janczarek M."/>
        </authorList>
    </citation>
    <scope>NUCLEOTIDE SEQUENCE</scope>
    <source>
        <strain evidence="3">Rt24.2</strain>
    </source>
</reference>
<evidence type="ECO:0000259" key="2">
    <source>
        <dbReference type="Pfam" id="PF06812"/>
    </source>
</evidence>
<dbReference type="PANTHER" id="PTHR37951">
    <property type="entry name" value="CYTOPLASMIC PROTEIN-RELATED"/>
    <property type="match status" value="1"/>
</dbReference>
<evidence type="ECO:0000256" key="1">
    <source>
        <dbReference type="SAM" id="MobiDB-lite"/>
    </source>
</evidence>
<feature type="domain" description="ImpA N-terminal" evidence="2">
    <location>
        <begin position="9"/>
        <end position="138"/>
    </location>
</feature>